<dbReference type="AlphaFoldDB" id="A0A9D6Z7Z0"/>
<organism evidence="2 3">
    <name type="scientific">Desulfomonile tiedjei</name>
    <dbReference type="NCBI Taxonomy" id="2358"/>
    <lineage>
        <taxon>Bacteria</taxon>
        <taxon>Pseudomonadati</taxon>
        <taxon>Thermodesulfobacteriota</taxon>
        <taxon>Desulfomonilia</taxon>
        <taxon>Desulfomonilales</taxon>
        <taxon>Desulfomonilaceae</taxon>
        <taxon>Desulfomonile</taxon>
    </lineage>
</organism>
<feature type="non-terminal residue" evidence="2">
    <location>
        <position position="1"/>
    </location>
</feature>
<evidence type="ECO:0000313" key="2">
    <source>
        <dbReference type="EMBL" id="MBI5251581.1"/>
    </source>
</evidence>
<gene>
    <name evidence="2" type="ORF">HY912_18985</name>
</gene>
<dbReference type="Proteomes" id="UP000807825">
    <property type="component" value="Unassembled WGS sequence"/>
</dbReference>
<keyword evidence="1" id="KW-0472">Membrane</keyword>
<accession>A0A9D6Z7Z0</accession>
<keyword evidence="1" id="KW-1133">Transmembrane helix</keyword>
<protein>
    <submittedName>
        <fullName evidence="2">Uncharacterized protein</fullName>
    </submittedName>
</protein>
<keyword evidence="1" id="KW-0812">Transmembrane</keyword>
<reference evidence="2" key="1">
    <citation type="submission" date="2020-07" db="EMBL/GenBank/DDBJ databases">
        <title>Huge and variable diversity of episymbiotic CPR bacteria and DPANN archaea in groundwater ecosystems.</title>
        <authorList>
            <person name="He C.Y."/>
            <person name="Keren R."/>
            <person name="Whittaker M."/>
            <person name="Farag I.F."/>
            <person name="Doudna J."/>
            <person name="Cate J.H.D."/>
            <person name="Banfield J.F."/>
        </authorList>
    </citation>
    <scope>NUCLEOTIDE SEQUENCE</scope>
    <source>
        <strain evidence="2">NC_groundwater_1664_Pr3_B-0.1um_52_9</strain>
    </source>
</reference>
<dbReference type="EMBL" id="JACRDE010000496">
    <property type="protein sequence ID" value="MBI5251581.1"/>
    <property type="molecule type" value="Genomic_DNA"/>
</dbReference>
<feature type="transmembrane region" description="Helical" evidence="1">
    <location>
        <begin position="35"/>
        <end position="53"/>
    </location>
</feature>
<sequence>FRNIYGFARNMALAFLVAAGLLAWSKWVGDKPLSISWITLSIGFGIGMLYRYLKFFRQYSYQVLITYAELSSPETKET</sequence>
<comment type="caution">
    <text evidence="2">The sequence shown here is derived from an EMBL/GenBank/DDBJ whole genome shotgun (WGS) entry which is preliminary data.</text>
</comment>
<name>A0A9D6Z7Z0_9BACT</name>
<evidence type="ECO:0000313" key="3">
    <source>
        <dbReference type="Proteomes" id="UP000807825"/>
    </source>
</evidence>
<evidence type="ECO:0000256" key="1">
    <source>
        <dbReference type="SAM" id="Phobius"/>
    </source>
</evidence>
<proteinExistence type="predicted"/>